<feature type="region of interest" description="Disordered" evidence="1">
    <location>
        <begin position="45"/>
        <end position="64"/>
    </location>
</feature>
<sequence>MAMDDDAISDRQRREELQLIKAFLGITDPGKRQRVLRLAEQLADDASYEAAGPGAPTHPGPHMK</sequence>
<keyword evidence="3" id="KW-1185">Reference proteome</keyword>
<evidence type="ECO:0000313" key="3">
    <source>
        <dbReference type="Proteomes" id="UP000007886"/>
    </source>
</evidence>
<dbReference type="Proteomes" id="UP000007886">
    <property type="component" value="Chromosome"/>
</dbReference>
<gene>
    <name evidence="2" type="ORF">S23_61530</name>
</gene>
<protein>
    <submittedName>
        <fullName evidence="2">Uncharacterized protein</fullName>
    </submittedName>
</protein>
<feature type="compositionally biased region" description="Low complexity" evidence="1">
    <location>
        <begin position="50"/>
        <end position="64"/>
    </location>
</feature>
<name>A0AAI8MJ62_9BRAD</name>
<evidence type="ECO:0000313" key="2">
    <source>
        <dbReference type="EMBL" id="BAL79341.1"/>
    </source>
</evidence>
<dbReference type="KEGG" id="brs:S23_61530"/>
<dbReference type="EMBL" id="AP012279">
    <property type="protein sequence ID" value="BAL79341.1"/>
    <property type="molecule type" value="Genomic_DNA"/>
</dbReference>
<reference evidence="2 3" key="1">
    <citation type="journal article" date="2012" name="Microbes Environ.">
        <title>Complete genome sequence of Bradyrhizobium sp. S23321: insights into symbiosis evolution in soil oligotrophs.</title>
        <authorList>
            <person name="Okubo T."/>
            <person name="Tsukui T."/>
            <person name="Maita H."/>
            <person name="Okamoto S."/>
            <person name="Oshima K."/>
            <person name="Fujisawa T."/>
            <person name="Saito A."/>
            <person name="Futamata H."/>
            <person name="Hattori R."/>
            <person name="Shimomura Y."/>
            <person name="Haruta S."/>
            <person name="Morimoto S."/>
            <person name="Wang Y."/>
            <person name="Sakai Y."/>
            <person name="Hattori M."/>
            <person name="Aizawa S."/>
            <person name="Nagashima K.V.P."/>
            <person name="Masuda S."/>
            <person name="Hattori T."/>
            <person name="Yamashita A."/>
            <person name="Bao Z."/>
            <person name="Hayatsu M."/>
            <person name="Kajiya-Kanegae H."/>
            <person name="Yoshinaga I."/>
            <person name="Sakamoto K."/>
            <person name="Toyota K."/>
            <person name="Nakao M."/>
            <person name="Kohara M."/>
            <person name="Anda M."/>
            <person name="Niwa R."/>
            <person name="Jung-Hwan P."/>
            <person name="Sameshima-Saito R."/>
            <person name="Tokuda S."/>
            <person name="Yamamoto S."/>
            <person name="Yamamoto S."/>
            <person name="Yokoyama T."/>
            <person name="Akutsu T."/>
            <person name="Nakamura Y."/>
            <person name="Nakahira-Yanaka Y."/>
            <person name="Takada Hoshino Y."/>
            <person name="Hirakawa H."/>
            <person name="Mitsui H."/>
            <person name="Terasawa K."/>
            <person name="Itakura M."/>
            <person name="Sato S."/>
            <person name="Ikeda-Ohtsubo W."/>
            <person name="Sakakura N."/>
            <person name="Kaminuma E."/>
            <person name="Minamisawa K."/>
        </authorList>
    </citation>
    <scope>NUCLEOTIDE SEQUENCE [LARGE SCALE GENOMIC DNA]</scope>
    <source>
        <strain evidence="2 3">S23321</strain>
    </source>
</reference>
<proteinExistence type="predicted"/>
<dbReference type="AlphaFoldDB" id="A0AAI8MJ62"/>
<evidence type="ECO:0000256" key="1">
    <source>
        <dbReference type="SAM" id="MobiDB-lite"/>
    </source>
</evidence>
<accession>A0AAI8MJ62</accession>
<organism evidence="2 3">
    <name type="scientific">Bradyrhizobium cosmicum</name>
    <dbReference type="NCBI Taxonomy" id="1404864"/>
    <lineage>
        <taxon>Bacteria</taxon>
        <taxon>Pseudomonadati</taxon>
        <taxon>Pseudomonadota</taxon>
        <taxon>Alphaproteobacteria</taxon>
        <taxon>Hyphomicrobiales</taxon>
        <taxon>Nitrobacteraceae</taxon>
        <taxon>Bradyrhizobium</taxon>
    </lineage>
</organism>